<evidence type="ECO:0000259" key="4">
    <source>
        <dbReference type="PROSITE" id="PS51832"/>
    </source>
</evidence>
<dbReference type="SUPFAM" id="SSF52172">
    <property type="entry name" value="CheY-like"/>
    <property type="match status" value="1"/>
</dbReference>
<evidence type="ECO:0000313" key="5">
    <source>
        <dbReference type="EMBL" id="NMD97935.1"/>
    </source>
</evidence>
<comment type="caution">
    <text evidence="5">The sequence shown here is derived from an EMBL/GenBank/DDBJ whole genome shotgun (WGS) entry which is preliminary data.</text>
</comment>
<evidence type="ECO:0000256" key="1">
    <source>
        <dbReference type="PROSITE-ProRule" id="PRU00169"/>
    </source>
</evidence>
<evidence type="ECO:0000259" key="2">
    <source>
        <dbReference type="PROSITE" id="PS50110"/>
    </source>
</evidence>
<dbReference type="EMBL" id="JABAFA010000001">
    <property type="protein sequence ID" value="NMD97935.1"/>
    <property type="molecule type" value="Genomic_DNA"/>
</dbReference>
<evidence type="ECO:0000259" key="3">
    <source>
        <dbReference type="PROSITE" id="PS51831"/>
    </source>
</evidence>
<dbReference type="Proteomes" id="UP000543804">
    <property type="component" value="Unassembled WGS sequence"/>
</dbReference>
<dbReference type="AlphaFoldDB" id="A0A848B7I8"/>
<name>A0A848B7I8_9FIRM</name>
<dbReference type="PANTHER" id="PTHR45228">
    <property type="entry name" value="CYCLIC DI-GMP PHOSPHODIESTERASE TM_0186-RELATED"/>
    <property type="match status" value="1"/>
</dbReference>
<feature type="domain" description="HD" evidence="3">
    <location>
        <begin position="174"/>
        <end position="296"/>
    </location>
</feature>
<dbReference type="InterPro" id="IPR052020">
    <property type="entry name" value="Cyclic_di-GMP/3'3'-cGAMP_PDE"/>
</dbReference>
<dbReference type="SUPFAM" id="SSF109604">
    <property type="entry name" value="HD-domain/PDEase-like"/>
    <property type="match status" value="1"/>
</dbReference>
<keyword evidence="6" id="KW-1185">Reference proteome</keyword>
<proteinExistence type="predicted"/>
<gene>
    <name evidence="5" type="ORF">HF878_00345</name>
</gene>
<dbReference type="Gene3D" id="3.40.50.2300">
    <property type="match status" value="1"/>
</dbReference>
<evidence type="ECO:0000313" key="6">
    <source>
        <dbReference type="Proteomes" id="UP000543804"/>
    </source>
</evidence>
<dbReference type="InterPro" id="IPR011006">
    <property type="entry name" value="CheY-like_superfamily"/>
</dbReference>
<dbReference type="SMART" id="SM00471">
    <property type="entry name" value="HDc"/>
    <property type="match status" value="1"/>
</dbReference>
<comment type="caution">
    <text evidence="1">Lacks conserved residue(s) required for the propagation of feature annotation.</text>
</comment>
<dbReference type="InterPro" id="IPR003607">
    <property type="entry name" value="HD/PDEase_dom"/>
</dbReference>
<dbReference type="CDD" id="cd00156">
    <property type="entry name" value="REC"/>
    <property type="match status" value="1"/>
</dbReference>
<dbReference type="PROSITE" id="PS51831">
    <property type="entry name" value="HD"/>
    <property type="match status" value="1"/>
</dbReference>
<feature type="domain" description="HD-GYP" evidence="4">
    <location>
        <begin position="152"/>
        <end position="346"/>
    </location>
</feature>
<dbReference type="Gene3D" id="1.10.3210.10">
    <property type="entry name" value="Hypothetical protein af1432"/>
    <property type="match status" value="1"/>
</dbReference>
<dbReference type="SMART" id="SM00448">
    <property type="entry name" value="REC"/>
    <property type="match status" value="1"/>
</dbReference>
<dbReference type="GO" id="GO:0000160">
    <property type="term" value="P:phosphorelay signal transduction system"/>
    <property type="evidence" value="ECO:0007669"/>
    <property type="project" value="InterPro"/>
</dbReference>
<feature type="domain" description="Response regulatory" evidence="2">
    <location>
        <begin position="10"/>
        <end position="125"/>
    </location>
</feature>
<dbReference type="PROSITE" id="PS50110">
    <property type="entry name" value="RESPONSE_REGULATORY"/>
    <property type="match status" value="1"/>
</dbReference>
<dbReference type="InterPro" id="IPR001789">
    <property type="entry name" value="Sig_transdc_resp-reg_receiver"/>
</dbReference>
<dbReference type="CDD" id="cd00077">
    <property type="entry name" value="HDc"/>
    <property type="match status" value="1"/>
</dbReference>
<protein>
    <submittedName>
        <fullName evidence="5">HD domain-containing protein</fullName>
    </submittedName>
</protein>
<dbReference type="RefSeq" id="WP_170076854.1">
    <property type="nucleotide sequence ID" value="NZ_JABAFA010000001.1"/>
</dbReference>
<dbReference type="InterPro" id="IPR037522">
    <property type="entry name" value="HD_GYP_dom"/>
</dbReference>
<dbReference type="PANTHER" id="PTHR45228:SF4">
    <property type="entry name" value="LIPOPROTEIN"/>
    <property type="match status" value="1"/>
</dbReference>
<dbReference type="PROSITE" id="PS51832">
    <property type="entry name" value="HD_GYP"/>
    <property type="match status" value="1"/>
</dbReference>
<dbReference type="InterPro" id="IPR006674">
    <property type="entry name" value="HD_domain"/>
</dbReference>
<dbReference type="Pfam" id="PF00072">
    <property type="entry name" value="Response_reg"/>
    <property type="match status" value="1"/>
</dbReference>
<dbReference type="Pfam" id="PF13487">
    <property type="entry name" value="HD_5"/>
    <property type="match status" value="1"/>
</dbReference>
<sequence>MDHMQLKQMTVLVVDGNPSDSQQLQLYLSRKVRFTSVRNGKDALGFLAQSPINLLLIADNLPDMTGFDLLRAIHQQEQYKNLPILMTTADHSQKKEAACAMAGAFDIIRKPFIPILVVKKVEQVLALEYLNKNLETEVSRQTQLAEDRLASSRRLYEETIMALAKTVDAKDRYTRGHSQRVATYARFLAYRLGWNKEEQQRIYYMGLLHDIGKIGIPEAILRKTSRLTDEEYDIIKQHTIIGYNILNYVAEFPELKIGARWHHERYDGTGYPDGLKSDTIPVYARIIAVADTYDAMTSKRSYRDILPQDVVRKEIEKASGKQLDPKYADIMILIIDSDKDYRLHEQ</sequence>
<reference evidence="5 6" key="1">
    <citation type="submission" date="2020-04" db="EMBL/GenBank/DDBJ databases">
        <authorList>
            <person name="Hitch T.C.A."/>
            <person name="Wylensek D."/>
            <person name="Clavel T."/>
        </authorList>
    </citation>
    <scope>NUCLEOTIDE SEQUENCE [LARGE SCALE GENOMIC DNA]</scope>
    <source>
        <strain evidence="5 6">PG-130-P53-12</strain>
    </source>
</reference>
<accession>A0A848B7I8</accession>
<organism evidence="5 6">
    <name type="scientific">Selenomonas bovis</name>
    <dbReference type="NCBI Taxonomy" id="416586"/>
    <lineage>
        <taxon>Bacteria</taxon>
        <taxon>Bacillati</taxon>
        <taxon>Bacillota</taxon>
        <taxon>Negativicutes</taxon>
        <taxon>Selenomonadales</taxon>
        <taxon>Selenomonadaceae</taxon>
        <taxon>Selenomonas</taxon>
    </lineage>
</organism>